<evidence type="ECO:0000256" key="10">
    <source>
        <dbReference type="ARBA" id="ARBA00049348"/>
    </source>
</evidence>
<keyword evidence="8" id="KW-0804">Transcription</keyword>
<evidence type="ECO:0000256" key="7">
    <source>
        <dbReference type="ARBA" id="ARBA00023015"/>
    </source>
</evidence>
<comment type="caution">
    <text evidence="12">The sequence shown here is derived from an EMBL/GenBank/DDBJ whole genome shotgun (WGS) entry which is preliminary data.</text>
</comment>
<dbReference type="InterPro" id="IPR001497">
    <property type="entry name" value="MethylDNA_cys_MeTrfase_AS"/>
</dbReference>
<keyword evidence="5" id="KW-0808">Transferase</keyword>
<dbReference type="GO" id="GO:0043565">
    <property type="term" value="F:sequence-specific DNA binding"/>
    <property type="evidence" value="ECO:0007669"/>
    <property type="project" value="InterPro"/>
</dbReference>
<gene>
    <name evidence="12" type="primary">ada</name>
    <name evidence="12" type="ORF">DYBT9275_01258</name>
</gene>
<dbReference type="InterPro" id="IPR009057">
    <property type="entry name" value="Homeodomain-like_sf"/>
</dbReference>
<evidence type="ECO:0000256" key="8">
    <source>
        <dbReference type="ARBA" id="ARBA00023163"/>
    </source>
</evidence>
<dbReference type="InterPro" id="IPR036631">
    <property type="entry name" value="MGMT_N_sf"/>
</dbReference>
<dbReference type="Gene3D" id="1.10.10.60">
    <property type="entry name" value="Homeodomain-like"/>
    <property type="match status" value="2"/>
</dbReference>
<evidence type="ECO:0000256" key="2">
    <source>
        <dbReference type="ARBA" id="ARBA00008711"/>
    </source>
</evidence>
<dbReference type="InterPro" id="IPR014048">
    <property type="entry name" value="MethylDNA_cys_MeTrfase_DNA-bd"/>
</dbReference>
<dbReference type="RefSeq" id="WP_215237928.1">
    <property type="nucleotide sequence ID" value="NZ_CAJRAF010000001.1"/>
</dbReference>
<dbReference type="SUPFAM" id="SSF46767">
    <property type="entry name" value="Methylated DNA-protein cysteine methyltransferase, C-terminal domain"/>
    <property type="match status" value="1"/>
</dbReference>
<dbReference type="AlphaFoldDB" id="A0A916NKB0"/>
<evidence type="ECO:0000256" key="9">
    <source>
        <dbReference type="ARBA" id="ARBA00023204"/>
    </source>
</evidence>
<comment type="catalytic activity">
    <reaction evidence="1">
        <text>a 4-O-methyl-thymidine in DNA + L-cysteinyl-[protein] = a thymidine in DNA + S-methyl-L-cysteinyl-[protein]</text>
        <dbReference type="Rhea" id="RHEA:53428"/>
        <dbReference type="Rhea" id="RHEA-COMP:10131"/>
        <dbReference type="Rhea" id="RHEA-COMP:10132"/>
        <dbReference type="Rhea" id="RHEA-COMP:13555"/>
        <dbReference type="Rhea" id="RHEA-COMP:13556"/>
        <dbReference type="ChEBI" id="CHEBI:29950"/>
        <dbReference type="ChEBI" id="CHEBI:82612"/>
        <dbReference type="ChEBI" id="CHEBI:137386"/>
        <dbReference type="ChEBI" id="CHEBI:137387"/>
        <dbReference type="EC" id="2.1.1.63"/>
    </reaction>
</comment>
<dbReference type="InterPro" id="IPR018060">
    <property type="entry name" value="HTH_AraC"/>
</dbReference>
<evidence type="ECO:0000256" key="5">
    <source>
        <dbReference type="ARBA" id="ARBA00022679"/>
    </source>
</evidence>
<dbReference type="GO" id="GO:0032259">
    <property type="term" value="P:methylation"/>
    <property type="evidence" value="ECO:0007669"/>
    <property type="project" value="UniProtKB-KW"/>
</dbReference>
<evidence type="ECO:0000256" key="4">
    <source>
        <dbReference type="ARBA" id="ARBA00022603"/>
    </source>
</evidence>
<keyword evidence="7" id="KW-0805">Transcription regulation</keyword>
<proteinExistence type="inferred from homology"/>
<dbReference type="Proteomes" id="UP000680038">
    <property type="component" value="Unassembled WGS sequence"/>
</dbReference>
<evidence type="ECO:0000259" key="11">
    <source>
        <dbReference type="PROSITE" id="PS01124"/>
    </source>
</evidence>
<dbReference type="PANTHER" id="PTHR10815:SF13">
    <property type="entry name" value="METHYLATED-DNA--PROTEIN-CYSTEINE METHYLTRANSFERASE"/>
    <property type="match status" value="1"/>
</dbReference>
<protein>
    <recommendedName>
        <fullName evidence="3">methylated-DNA--[protein]-cysteine S-methyltransferase</fullName>
        <ecNumber evidence="3">2.1.1.63</ecNumber>
    </recommendedName>
</protein>
<dbReference type="Gene3D" id="1.10.10.10">
    <property type="entry name" value="Winged helix-like DNA-binding domain superfamily/Winged helix DNA-binding domain"/>
    <property type="match status" value="1"/>
</dbReference>
<dbReference type="EC" id="2.1.1.63" evidence="3"/>
<evidence type="ECO:0000256" key="1">
    <source>
        <dbReference type="ARBA" id="ARBA00001286"/>
    </source>
</evidence>
<organism evidence="12 13">
    <name type="scientific">Dyadobacter helix</name>
    <dbReference type="NCBI Taxonomy" id="2822344"/>
    <lineage>
        <taxon>Bacteria</taxon>
        <taxon>Pseudomonadati</taxon>
        <taxon>Bacteroidota</taxon>
        <taxon>Cytophagia</taxon>
        <taxon>Cytophagales</taxon>
        <taxon>Spirosomataceae</taxon>
        <taxon>Dyadobacter</taxon>
    </lineage>
</organism>
<dbReference type="SUPFAM" id="SSF46689">
    <property type="entry name" value="Homeodomain-like"/>
    <property type="match status" value="2"/>
</dbReference>
<dbReference type="GO" id="GO:0006281">
    <property type="term" value="P:DNA repair"/>
    <property type="evidence" value="ECO:0007669"/>
    <property type="project" value="UniProtKB-KW"/>
</dbReference>
<dbReference type="CDD" id="cd06445">
    <property type="entry name" value="ATase"/>
    <property type="match status" value="1"/>
</dbReference>
<dbReference type="EMBL" id="CAJRAF010000001">
    <property type="protein sequence ID" value="CAG4993902.1"/>
    <property type="molecule type" value="Genomic_DNA"/>
</dbReference>
<reference evidence="12" key="1">
    <citation type="submission" date="2021-04" db="EMBL/GenBank/DDBJ databases">
        <authorList>
            <person name="Rodrigo-Torres L."/>
            <person name="Arahal R. D."/>
            <person name="Lucena T."/>
        </authorList>
    </citation>
    <scope>NUCLEOTIDE SEQUENCE</scope>
    <source>
        <strain evidence="12">CECT 9275</strain>
    </source>
</reference>
<dbReference type="SMART" id="SM00342">
    <property type="entry name" value="HTH_ARAC"/>
    <property type="match status" value="1"/>
</dbReference>
<evidence type="ECO:0000313" key="13">
    <source>
        <dbReference type="Proteomes" id="UP000680038"/>
    </source>
</evidence>
<dbReference type="GO" id="GO:0003700">
    <property type="term" value="F:DNA-binding transcription factor activity"/>
    <property type="evidence" value="ECO:0007669"/>
    <property type="project" value="InterPro"/>
</dbReference>
<name>A0A916NKB0_9BACT</name>
<keyword evidence="13" id="KW-1185">Reference proteome</keyword>
<dbReference type="FunFam" id="1.10.10.10:FF:000214">
    <property type="entry name" value="Methylated-DNA--protein-cysteine methyltransferase"/>
    <property type="match status" value="1"/>
</dbReference>
<dbReference type="PROSITE" id="PS00374">
    <property type="entry name" value="MGMT"/>
    <property type="match status" value="1"/>
</dbReference>
<comment type="catalytic activity">
    <reaction evidence="10">
        <text>a 6-O-methyl-2'-deoxyguanosine in DNA + L-cysteinyl-[protein] = S-methyl-L-cysteinyl-[protein] + a 2'-deoxyguanosine in DNA</text>
        <dbReference type="Rhea" id="RHEA:24000"/>
        <dbReference type="Rhea" id="RHEA-COMP:10131"/>
        <dbReference type="Rhea" id="RHEA-COMP:10132"/>
        <dbReference type="Rhea" id="RHEA-COMP:11367"/>
        <dbReference type="Rhea" id="RHEA-COMP:11368"/>
        <dbReference type="ChEBI" id="CHEBI:29950"/>
        <dbReference type="ChEBI" id="CHEBI:82612"/>
        <dbReference type="ChEBI" id="CHEBI:85445"/>
        <dbReference type="ChEBI" id="CHEBI:85448"/>
        <dbReference type="EC" id="2.1.1.63"/>
    </reaction>
</comment>
<feature type="domain" description="HTH araC/xylS-type" evidence="11">
    <location>
        <begin position="13"/>
        <end position="111"/>
    </location>
</feature>
<keyword evidence="9" id="KW-0234">DNA repair</keyword>
<dbReference type="InterPro" id="IPR036217">
    <property type="entry name" value="MethylDNA_cys_MeTrfase_DNAb"/>
</dbReference>
<dbReference type="SUPFAM" id="SSF53155">
    <property type="entry name" value="Methylated DNA-protein cysteine methyltransferase domain"/>
    <property type="match status" value="1"/>
</dbReference>
<accession>A0A916NKB0</accession>
<sequence length="282" mass="31663">MSEQDIINYNRIAEAIDYIKQNFQKQPGLDELAEKVNLSPFHFQRLFTDWAGVSPKKFLQYISIEYAKQILKEKQATLFDAAYETGLSGTGRLHDLFVKIEGMTPGEFKNGGENLSINYSYTESPFGNMVVASTPKGICYMAFADGEEKALADMKRHFPNAAFRQMLDLSQQNALYIFTHDWSKLNQIKLHLKGTEFQLKVWEALLKIPMGELSTYGKLAEKIQSPKASRAVGTAIGSNPVAFLIPCHRVIQSTGNFGGYMWGPIRKTAIIGWEAARTAGNF</sequence>
<evidence type="ECO:0000256" key="3">
    <source>
        <dbReference type="ARBA" id="ARBA00011918"/>
    </source>
</evidence>
<dbReference type="PROSITE" id="PS01124">
    <property type="entry name" value="HTH_ARAC_FAMILY_2"/>
    <property type="match status" value="1"/>
</dbReference>
<keyword evidence="6" id="KW-0227">DNA damage</keyword>
<dbReference type="InterPro" id="IPR036388">
    <property type="entry name" value="WH-like_DNA-bd_sf"/>
</dbReference>
<evidence type="ECO:0000256" key="6">
    <source>
        <dbReference type="ARBA" id="ARBA00022763"/>
    </source>
</evidence>
<dbReference type="PANTHER" id="PTHR10815">
    <property type="entry name" value="METHYLATED-DNA--PROTEIN-CYSTEINE METHYLTRANSFERASE"/>
    <property type="match status" value="1"/>
</dbReference>
<dbReference type="Pfam" id="PF12833">
    <property type="entry name" value="HTH_18"/>
    <property type="match status" value="1"/>
</dbReference>
<dbReference type="Pfam" id="PF01035">
    <property type="entry name" value="DNA_binding_1"/>
    <property type="match status" value="1"/>
</dbReference>
<evidence type="ECO:0000313" key="12">
    <source>
        <dbReference type="EMBL" id="CAG4993902.1"/>
    </source>
</evidence>
<keyword evidence="4" id="KW-0489">Methyltransferase</keyword>
<dbReference type="GO" id="GO:0003908">
    <property type="term" value="F:methylated-DNA-[protein]-cysteine S-methyltransferase activity"/>
    <property type="evidence" value="ECO:0007669"/>
    <property type="project" value="UniProtKB-EC"/>
</dbReference>
<dbReference type="NCBIfam" id="TIGR00589">
    <property type="entry name" value="ogt"/>
    <property type="match status" value="1"/>
</dbReference>
<dbReference type="Gene3D" id="3.30.160.70">
    <property type="entry name" value="Methylated DNA-protein cysteine methyltransferase domain"/>
    <property type="match status" value="1"/>
</dbReference>
<comment type="similarity">
    <text evidence="2">Belongs to the MGMT family.</text>
</comment>